<evidence type="ECO:0000313" key="1">
    <source>
        <dbReference type="EMBL" id="VFJ14481.1"/>
    </source>
</evidence>
<keyword evidence="2" id="KW-1185">Reference proteome</keyword>
<dbReference type="AlphaFoldDB" id="A0A484I9M9"/>
<accession>A0A484I9M9</accession>
<proteinExistence type="predicted"/>
<protein>
    <submittedName>
        <fullName evidence="1">Uncharacterized protein</fullName>
    </submittedName>
</protein>
<organism evidence="1 2">
    <name type="scientific">Candidatus Nitrosocosmicus franklandianus</name>
    <dbReference type="NCBI Taxonomy" id="1798806"/>
    <lineage>
        <taxon>Archaea</taxon>
        <taxon>Nitrososphaerota</taxon>
        <taxon>Nitrososphaeria</taxon>
        <taxon>Nitrososphaerales</taxon>
        <taxon>Nitrososphaeraceae</taxon>
        <taxon>Candidatus Nitrosocosmicus</taxon>
    </lineage>
</organism>
<name>A0A484I9M9_9ARCH</name>
<reference evidence="1 2" key="1">
    <citation type="submission" date="2019-02" db="EMBL/GenBank/DDBJ databases">
        <authorList>
            <person name="Lehtovirta-Morley E L."/>
        </authorList>
    </citation>
    <scope>NUCLEOTIDE SEQUENCE [LARGE SCALE GENOMIC DNA]</scope>
    <source>
        <strain evidence="1">NFRAN1</strain>
    </source>
</reference>
<sequence>MLVINCEMNQLTENESMEYVNRSFDKNISRRTYFYSD</sequence>
<evidence type="ECO:0000313" key="2">
    <source>
        <dbReference type="Proteomes" id="UP000294299"/>
    </source>
</evidence>
<gene>
    <name evidence="1" type="ORF">NFRAN_2159</name>
</gene>
<dbReference type="Proteomes" id="UP000294299">
    <property type="component" value="Chromosome NFRAN"/>
</dbReference>
<dbReference type="KEGG" id="nfn:NFRAN_2159"/>
<dbReference type="EMBL" id="LR216287">
    <property type="protein sequence ID" value="VFJ14481.1"/>
    <property type="molecule type" value="Genomic_DNA"/>
</dbReference>